<evidence type="ECO:0000256" key="2">
    <source>
        <dbReference type="ARBA" id="ARBA00022448"/>
    </source>
</evidence>
<feature type="transmembrane region" description="Helical" evidence="7">
    <location>
        <begin position="205"/>
        <end position="225"/>
    </location>
</feature>
<feature type="transmembrane region" description="Helical" evidence="7">
    <location>
        <begin position="152"/>
        <end position="173"/>
    </location>
</feature>
<accession>A0A3D9HZR6</accession>
<reference evidence="9 10" key="1">
    <citation type="submission" date="2018-07" db="EMBL/GenBank/DDBJ databases">
        <title>Genomic Encyclopedia of Type Strains, Phase III (KMG-III): the genomes of soil and plant-associated and newly described type strains.</title>
        <authorList>
            <person name="Whitman W."/>
        </authorList>
    </citation>
    <scope>NUCLEOTIDE SEQUENCE [LARGE SCALE GENOMIC DNA]</scope>
    <source>
        <strain evidence="9 10">CECT 7287</strain>
    </source>
</reference>
<dbReference type="Pfam" id="PF00528">
    <property type="entry name" value="BPD_transp_1"/>
    <property type="match status" value="1"/>
</dbReference>
<dbReference type="OrthoDB" id="9788108at2"/>
<feature type="transmembrane region" description="Helical" evidence="7">
    <location>
        <begin position="12"/>
        <end position="35"/>
    </location>
</feature>
<dbReference type="InterPro" id="IPR000515">
    <property type="entry name" value="MetI-like"/>
</dbReference>
<dbReference type="EMBL" id="QRDZ01000046">
    <property type="protein sequence ID" value="RED54861.1"/>
    <property type="molecule type" value="Genomic_DNA"/>
</dbReference>
<keyword evidence="5 7" id="KW-1133">Transmembrane helix</keyword>
<evidence type="ECO:0000259" key="8">
    <source>
        <dbReference type="PROSITE" id="PS50928"/>
    </source>
</evidence>
<organism evidence="9 10">
    <name type="scientific">Cohnella phaseoli</name>
    <dbReference type="NCBI Taxonomy" id="456490"/>
    <lineage>
        <taxon>Bacteria</taxon>
        <taxon>Bacillati</taxon>
        <taxon>Bacillota</taxon>
        <taxon>Bacilli</taxon>
        <taxon>Bacillales</taxon>
        <taxon>Paenibacillaceae</taxon>
        <taxon>Cohnella</taxon>
    </lineage>
</organism>
<feature type="transmembrane region" description="Helical" evidence="7">
    <location>
        <begin position="74"/>
        <end position="93"/>
    </location>
</feature>
<dbReference type="CDD" id="cd06261">
    <property type="entry name" value="TM_PBP2"/>
    <property type="match status" value="1"/>
</dbReference>
<evidence type="ECO:0000256" key="6">
    <source>
        <dbReference type="ARBA" id="ARBA00023136"/>
    </source>
</evidence>
<evidence type="ECO:0000256" key="7">
    <source>
        <dbReference type="RuleBase" id="RU363032"/>
    </source>
</evidence>
<evidence type="ECO:0000256" key="5">
    <source>
        <dbReference type="ARBA" id="ARBA00022989"/>
    </source>
</evidence>
<dbReference type="Gene3D" id="1.10.3720.10">
    <property type="entry name" value="MetI-like"/>
    <property type="match status" value="1"/>
</dbReference>
<keyword evidence="2 7" id="KW-0813">Transport</keyword>
<evidence type="ECO:0000313" key="9">
    <source>
        <dbReference type="EMBL" id="RED54861.1"/>
    </source>
</evidence>
<keyword evidence="9" id="KW-0762">Sugar transport</keyword>
<feature type="transmembrane region" description="Helical" evidence="7">
    <location>
        <begin position="257"/>
        <end position="281"/>
    </location>
</feature>
<comment type="caution">
    <text evidence="9">The sequence shown here is derived from an EMBL/GenBank/DDBJ whole genome shotgun (WGS) entry which is preliminary data.</text>
</comment>
<name>A0A3D9HZR6_9BACL</name>
<proteinExistence type="inferred from homology"/>
<dbReference type="InterPro" id="IPR035906">
    <property type="entry name" value="MetI-like_sf"/>
</dbReference>
<evidence type="ECO:0000256" key="4">
    <source>
        <dbReference type="ARBA" id="ARBA00022692"/>
    </source>
</evidence>
<keyword evidence="10" id="KW-1185">Reference proteome</keyword>
<dbReference type="Proteomes" id="UP000256977">
    <property type="component" value="Unassembled WGS sequence"/>
</dbReference>
<dbReference type="SUPFAM" id="SSF161098">
    <property type="entry name" value="MetI-like"/>
    <property type="match status" value="1"/>
</dbReference>
<dbReference type="RefSeq" id="WP_116065346.1">
    <property type="nucleotide sequence ID" value="NZ_QRDZ01000046.1"/>
</dbReference>
<keyword evidence="4 7" id="KW-0812">Transmembrane</keyword>
<comment type="similarity">
    <text evidence="7">Belongs to the binding-protein-dependent transport system permease family.</text>
</comment>
<evidence type="ECO:0000313" key="10">
    <source>
        <dbReference type="Proteomes" id="UP000256977"/>
    </source>
</evidence>
<dbReference type="PANTHER" id="PTHR30193:SF1">
    <property type="entry name" value="ABC TRANSPORTER PERMEASE PROTEIN YESP-RELATED"/>
    <property type="match status" value="1"/>
</dbReference>
<sequence>MQLKGRRKIVPYLFISPFLVGLFVFTLFPLLFSLFMSVHDWNIMGGKTFVGFGNFSKLFQDDNFAHSLNVTFKYSALLVPLNVGIALVLALLLSAIRRGAGFFKTVFYLPSIISGVALALIWTWILKDKGILNHLLTAVGLDAVPWLRSPGAALWAVVLTTIWAQGAMMMVFLSGIKAIPSQVNEAAMIDGATGFTRFRTITMPLLSPTIVYNLIMAIIASFQQLTVVMNLTNGGPLKSTYLYALFVYENAFKKFQLGYAAASAWVMFLIILALTGGVLYLSKKWTYYEV</sequence>
<dbReference type="SUPFAM" id="SSF160964">
    <property type="entry name" value="MalF N-terminal region-like"/>
    <property type="match status" value="1"/>
</dbReference>
<keyword evidence="3" id="KW-1003">Cell membrane</keyword>
<protein>
    <submittedName>
        <fullName evidence="9">Multiple sugar transport system permease protein</fullName>
    </submittedName>
</protein>
<feature type="transmembrane region" description="Helical" evidence="7">
    <location>
        <begin position="105"/>
        <end position="125"/>
    </location>
</feature>
<dbReference type="GO" id="GO:0005886">
    <property type="term" value="C:plasma membrane"/>
    <property type="evidence" value="ECO:0007669"/>
    <property type="project" value="UniProtKB-SubCell"/>
</dbReference>
<dbReference type="PANTHER" id="PTHR30193">
    <property type="entry name" value="ABC TRANSPORTER PERMEASE PROTEIN"/>
    <property type="match status" value="1"/>
</dbReference>
<comment type="subcellular location">
    <subcellularLocation>
        <location evidence="1 7">Cell membrane</location>
        <topology evidence="1 7">Multi-pass membrane protein</topology>
    </subcellularLocation>
</comment>
<dbReference type="AlphaFoldDB" id="A0A3D9HZR6"/>
<dbReference type="InterPro" id="IPR051393">
    <property type="entry name" value="ABC_transporter_permease"/>
</dbReference>
<dbReference type="PROSITE" id="PS50928">
    <property type="entry name" value="ABC_TM1"/>
    <property type="match status" value="1"/>
</dbReference>
<feature type="domain" description="ABC transmembrane type-1" evidence="8">
    <location>
        <begin position="68"/>
        <end position="280"/>
    </location>
</feature>
<dbReference type="GO" id="GO:0055085">
    <property type="term" value="P:transmembrane transport"/>
    <property type="evidence" value="ECO:0007669"/>
    <property type="project" value="InterPro"/>
</dbReference>
<keyword evidence="6 7" id="KW-0472">Membrane</keyword>
<evidence type="ECO:0000256" key="3">
    <source>
        <dbReference type="ARBA" id="ARBA00022475"/>
    </source>
</evidence>
<gene>
    <name evidence="9" type="ORF">DFP98_1465</name>
</gene>
<evidence type="ECO:0000256" key="1">
    <source>
        <dbReference type="ARBA" id="ARBA00004651"/>
    </source>
</evidence>